<reference evidence="4 5" key="1">
    <citation type="journal article" date="2009" name="Science">
        <title>Green evolution and dynamic adaptations revealed by genomes of the marine picoeukaryotes Micromonas.</title>
        <authorList>
            <person name="Worden A.Z."/>
            <person name="Lee J.H."/>
            <person name="Mock T."/>
            <person name="Rouze P."/>
            <person name="Simmons M.P."/>
            <person name="Aerts A.L."/>
            <person name="Allen A.E."/>
            <person name="Cuvelier M.L."/>
            <person name="Derelle E."/>
            <person name="Everett M.V."/>
            <person name="Foulon E."/>
            <person name="Grimwood J."/>
            <person name="Gundlach H."/>
            <person name="Henrissat B."/>
            <person name="Napoli C."/>
            <person name="McDonald S.M."/>
            <person name="Parker M.S."/>
            <person name="Rombauts S."/>
            <person name="Salamov A."/>
            <person name="Von Dassow P."/>
            <person name="Badger J.H."/>
            <person name="Coutinho P.M."/>
            <person name="Demir E."/>
            <person name="Dubchak I."/>
            <person name="Gentemann C."/>
            <person name="Eikrem W."/>
            <person name="Gready J.E."/>
            <person name="John U."/>
            <person name="Lanier W."/>
            <person name="Lindquist E.A."/>
            <person name="Lucas S."/>
            <person name="Mayer K.F."/>
            <person name="Moreau H."/>
            <person name="Not F."/>
            <person name="Otillar R."/>
            <person name="Panaud O."/>
            <person name="Pangilinan J."/>
            <person name="Paulsen I."/>
            <person name="Piegu B."/>
            <person name="Poliakov A."/>
            <person name="Robbens S."/>
            <person name="Schmutz J."/>
            <person name="Toulza E."/>
            <person name="Wyss T."/>
            <person name="Zelensky A."/>
            <person name="Zhou K."/>
            <person name="Armbrust E.V."/>
            <person name="Bhattacharya D."/>
            <person name="Goodenough U.W."/>
            <person name="Van de Peer Y."/>
            <person name="Grigoriev I.V."/>
        </authorList>
    </citation>
    <scope>NUCLEOTIDE SEQUENCE [LARGE SCALE GENOMIC DNA]</scope>
    <source>
        <strain evidence="4 5">CCMP1545</strain>
    </source>
</reference>
<dbReference type="PANTHER" id="PTHR34826:SF2">
    <property type="entry name" value="UPF0590 PROTEIN C409.17C"/>
    <property type="match status" value="1"/>
</dbReference>
<feature type="transmembrane region" description="Helical" evidence="2">
    <location>
        <begin position="64"/>
        <end position="81"/>
    </location>
</feature>
<feature type="region of interest" description="Disordered" evidence="1">
    <location>
        <begin position="151"/>
        <end position="208"/>
    </location>
</feature>
<dbReference type="GeneID" id="9690250"/>
<keyword evidence="2" id="KW-0472">Membrane</keyword>
<sequence>MTPTTLAVAAVDALARFAALALTTARVVLAVADAVAHPALGLVMTFAASVLVASTLGGDRAPPFVLVLLLVYALGGGWRACASAEELAMMRARGHRTPKAMRAATRAIARALGADGGIGDDDALDGGGVAAAARWAVRRAMRWQRMRIGGLRGEDDDEEEDEEEGDGDGDGAEAEARNDDSSIRSSPAAAAAGTDETERWPTVTLPRPEEWPHRPVFVRFNPKARSMRAIGGWATREGPAPWRDDDDALWKDPNQNPSNPSPKPPSRERLCAPVNTETSMAFESELFVGRIVCRFKGVGCPGNERAVKTSDAFFKRRRVTFQVLVQGKFKEPCLTSDILTGAEFKKPFENRPPDFLVTAGIAFFAALTPGLETDVLCDEPWYWATLGGTVTTMAAHEARDAPSALDDSKEDTVRFGGVLGGEKNGARKNKNGGDTARERARRCRILGDPKTAKDYVYNATDVYTFDYMQSVILFDEYALDLWGIARLPLERHVNGQPLGIMAKHRDGRYVYSFEIMHECLLAKNDQAPPGWRVESREAAAS</sequence>
<dbReference type="Proteomes" id="UP000001876">
    <property type="component" value="Unassembled WGS sequence"/>
</dbReference>
<feature type="transmembrane region" description="Helical" evidence="2">
    <location>
        <begin position="39"/>
        <end position="58"/>
    </location>
</feature>
<protein>
    <submittedName>
        <fullName evidence="4">Predicted protein</fullName>
    </submittedName>
</protein>
<accession>C1N9X2</accession>
<evidence type="ECO:0000256" key="2">
    <source>
        <dbReference type="SAM" id="Phobius"/>
    </source>
</evidence>
<feature type="region of interest" description="Disordered" evidence="1">
    <location>
        <begin position="230"/>
        <end position="269"/>
    </location>
</feature>
<dbReference type="KEGG" id="mpp:MICPUCDRAFT_54674"/>
<feature type="compositionally biased region" description="Acidic residues" evidence="1">
    <location>
        <begin position="154"/>
        <end position="173"/>
    </location>
</feature>
<gene>
    <name evidence="4" type="ORF">MICPUCDRAFT_54674</name>
</gene>
<proteinExistence type="predicted"/>
<evidence type="ECO:0000313" key="4">
    <source>
        <dbReference type="EMBL" id="EEH51023.1"/>
    </source>
</evidence>
<dbReference type="RefSeq" id="XP_003064689.1">
    <property type="nucleotide sequence ID" value="XM_003064643.1"/>
</dbReference>
<keyword evidence="2" id="KW-1133">Transmembrane helix</keyword>
<dbReference type="Pfam" id="PF08588">
    <property type="entry name" value="Duc1"/>
    <property type="match status" value="1"/>
</dbReference>
<evidence type="ECO:0000313" key="5">
    <source>
        <dbReference type="Proteomes" id="UP000001876"/>
    </source>
</evidence>
<feature type="domain" description="Domain of unknown function at the cortex 1" evidence="3">
    <location>
        <begin position="266"/>
        <end position="515"/>
    </location>
</feature>
<evidence type="ECO:0000259" key="3">
    <source>
        <dbReference type="Pfam" id="PF08588"/>
    </source>
</evidence>
<keyword evidence="5" id="KW-1185">Reference proteome</keyword>
<name>C1N9X2_MICPC</name>
<dbReference type="PANTHER" id="PTHR34826">
    <property type="entry name" value="UPF0590 PROTEIN C409.17C"/>
    <property type="match status" value="1"/>
</dbReference>
<dbReference type="AlphaFoldDB" id="C1N9X2"/>
<dbReference type="STRING" id="564608.C1N9X2"/>
<dbReference type="EMBL" id="GG663752">
    <property type="protein sequence ID" value="EEH51023.1"/>
    <property type="molecule type" value="Genomic_DNA"/>
</dbReference>
<feature type="transmembrane region" description="Helical" evidence="2">
    <location>
        <begin position="6"/>
        <end position="32"/>
    </location>
</feature>
<dbReference type="OrthoDB" id="42898at2759"/>
<dbReference type="InterPro" id="IPR013897">
    <property type="entry name" value="Duc1"/>
</dbReference>
<keyword evidence="2" id="KW-0812">Transmembrane</keyword>
<organism evidence="5">
    <name type="scientific">Micromonas pusilla (strain CCMP1545)</name>
    <name type="common">Picoplanktonic green alga</name>
    <dbReference type="NCBI Taxonomy" id="564608"/>
    <lineage>
        <taxon>Eukaryota</taxon>
        <taxon>Viridiplantae</taxon>
        <taxon>Chlorophyta</taxon>
        <taxon>Mamiellophyceae</taxon>
        <taxon>Mamiellales</taxon>
        <taxon>Mamiellaceae</taxon>
        <taxon>Micromonas</taxon>
    </lineage>
</organism>
<evidence type="ECO:0000256" key="1">
    <source>
        <dbReference type="SAM" id="MobiDB-lite"/>
    </source>
</evidence>